<protein>
    <recommendedName>
        <fullName evidence="3">YfhO family protein</fullName>
    </recommendedName>
</protein>
<feature type="transmembrane region" description="Helical" evidence="1">
    <location>
        <begin position="22"/>
        <end position="39"/>
    </location>
</feature>
<evidence type="ECO:0008006" key="3">
    <source>
        <dbReference type="Google" id="ProtNLM"/>
    </source>
</evidence>
<feature type="transmembrane region" description="Helical" evidence="1">
    <location>
        <begin position="419"/>
        <end position="438"/>
    </location>
</feature>
<keyword evidence="1" id="KW-0812">Transmembrane</keyword>
<feature type="non-terminal residue" evidence="2">
    <location>
        <position position="1"/>
    </location>
</feature>
<evidence type="ECO:0000313" key="2">
    <source>
        <dbReference type="EMBL" id="CAA9507724.1"/>
    </source>
</evidence>
<keyword evidence="1" id="KW-1133">Transmembrane helix</keyword>
<dbReference type="InterPro" id="IPR018580">
    <property type="entry name" value="Uncharacterised_YfhO"/>
</dbReference>
<feature type="transmembrane region" description="Helical" evidence="1">
    <location>
        <begin position="91"/>
        <end position="115"/>
    </location>
</feature>
<feature type="transmembrane region" description="Helical" evidence="1">
    <location>
        <begin position="122"/>
        <end position="140"/>
    </location>
</feature>
<sequence length="444" mass="47768">TPFYHLVYALVPGTKFFRAPSTMLYVVSFCTAVLAALGTERALSLRARPRYLYAWIGFAAFMALLATGGMLTNMASGFANPALQPRVDANAGALTLGGWRSLLVVVAVAAVLLAVVRGRLRAATAGWTLVGVVALDLWSIERLYWRFSPPAEQLFAGDAVVDYLRVRSDSGRVIPLALQPLTGTTRDPYFGSGDGRGGGLMTHRIRSAVGYHGNEIGRYQQLSGWDSGEYEQRLGNPNFWRLANVRYLYTNSPQPPLEGATLVAGPVRNVAGNMVYLYQLPGNNPPAWVARIAVKAPDENVLATVLDPRFDLGTVALFDTAAAVQAQPVPSQQPAPVDLPVTVRRYEPGHISLSLSAPAPAGAALVVSENYYPGWVATADGRETPIGRADYSLIGVQLPAGAREIELRFTSPRFERGKAITLLVLALSAAAVVAGLVLERRRRA</sequence>
<feature type="transmembrane region" description="Helical" evidence="1">
    <location>
        <begin position="51"/>
        <end position="71"/>
    </location>
</feature>
<evidence type="ECO:0000256" key="1">
    <source>
        <dbReference type="SAM" id="Phobius"/>
    </source>
</evidence>
<proteinExistence type="predicted"/>
<organism evidence="2">
    <name type="scientific">uncultured Solirubrobacteraceae bacterium</name>
    <dbReference type="NCBI Taxonomy" id="1162706"/>
    <lineage>
        <taxon>Bacteria</taxon>
        <taxon>Bacillati</taxon>
        <taxon>Actinomycetota</taxon>
        <taxon>Thermoleophilia</taxon>
        <taxon>Solirubrobacterales</taxon>
        <taxon>Solirubrobacteraceae</taxon>
        <taxon>environmental samples</taxon>
    </lineage>
</organism>
<keyword evidence="1" id="KW-0472">Membrane</keyword>
<reference evidence="2" key="1">
    <citation type="submission" date="2020-02" db="EMBL/GenBank/DDBJ databases">
        <authorList>
            <person name="Meier V. D."/>
        </authorList>
    </citation>
    <scope>NUCLEOTIDE SEQUENCE</scope>
    <source>
        <strain evidence="2">AVDCRST_MAG69</strain>
    </source>
</reference>
<gene>
    <name evidence="2" type="ORF">AVDCRST_MAG69-2296</name>
</gene>
<dbReference type="Pfam" id="PF09586">
    <property type="entry name" value="YfhO"/>
    <property type="match status" value="1"/>
</dbReference>
<dbReference type="PANTHER" id="PTHR38454">
    <property type="entry name" value="INTEGRAL MEMBRANE PROTEIN-RELATED"/>
    <property type="match status" value="1"/>
</dbReference>
<dbReference type="PANTHER" id="PTHR38454:SF1">
    <property type="entry name" value="INTEGRAL MEMBRANE PROTEIN"/>
    <property type="match status" value="1"/>
</dbReference>
<dbReference type="AlphaFoldDB" id="A0A6J4SXL7"/>
<accession>A0A6J4SXL7</accession>
<dbReference type="EMBL" id="CADCVP010000248">
    <property type="protein sequence ID" value="CAA9507724.1"/>
    <property type="molecule type" value="Genomic_DNA"/>
</dbReference>
<name>A0A6J4SXL7_9ACTN</name>